<keyword evidence="1" id="KW-0732">Signal</keyword>
<dbReference type="AlphaFoldDB" id="A0A9D1CJY1"/>
<name>A0A9D1CJY1_9FIRM</name>
<reference evidence="2" key="1">
    <citation type="submission" date="2020-10" db="EMBL/GenBank/DDBJ databases">
        <authorList>
            <person name="Gilroy R."/>
        </authorList>
    </citation>
    <scope>NUCLEOTIDE SEQUENCE</scope>
    <source>
        <strain evidence="2">CHK165-10780</strain>
    </source>
</reference>
<feature type="chain" id="PRO_5039476900" evidence="1">
    <location>
        <begin position="21"/>
        <end position="140"/>
    </location>
</feature>
<organism evidence="2 3">
    <name type="scientific">Candidatus Faecenecus gallistercoris</name>
    <dbReference type="NCBI Taxonomy" id="2840793"/>
    <lineage>
        <taxon>Bacteria</taxon>
        <taxon>Bacillati</taxon>
        <taxon>Bacillota</taxon>
        <taxon>Bacillota incertae sedis</taxon>
        <taxon>Candidatus Faecenecus</taxon>
    </lineage>
</organism>
<sequence length="140" mass="15502">MKSVKIILCSLLVTSLMSCLGIRLVDASTSEYSRYVGFGGDFVIPGGFGNYVSNVYDRETGSPEYMTQYGAWDTLSADPRAILARIDVGSQHGPWYALSDRVRKTMDDSLAVEMTPVALELKPKSFLVTGTRFSGNWELW</sequence>
<dbReference type="Proteomes" id="UP000886725">
    <property type="component" value="Unassembled WGS sequence"/>
</dbReference>
<protein>
    <submittedName>
        <fullName evidence="2">Uncharacterized protein</fullName>
    </submittedName>
</protein>
<dbReference type="PROSITE" id="PS51257">
    <property type="entry name" value="PROKAR_LIPOPROTEIN"/>
    <property type="match status" value="1"/>
</dbReference>
<accession>A0A9D1CJY1</accession>
<feature type="signal peptide" evidence="1">
    <location>
        <begin position="1"/>
        <end position="20"/>
    </location>
</feature>
<proteinExistence type="predicted"/>
<evidence type="ECO:0000313" key="3">
    <source>
        <dbReference type="Proteomes" id="UP000886725"/>
    </source>
</evidence>
<dbReference type="EMBL" id="DVFU01000016">
    <property type="protein sequence ID" value="HIQ64222.1"/>
    <property type="molecule type" value="Genomic_DNA"/>
</dbReference>
<evidence type="ECO:0000256" key="1">
    <source>
        <dbReference type="SAM" id="SignalP"/>
    </source>
</evidence>
<evidence type="ECO:0000313" key="2">
    <source>
        <dbReference type="EMBL" id="HIQ64222.1"/>
    </source>
</evidence>
<comment type="caution">
    <text evidence="2">The sequence shown here is derived from an EMBL/GenBank/DDBJ whole genome shotgun (WGS) entry which is preliminary data.</text>
</comment>
<gene>
    <name evidence="2" type="ORF">IAC85_00625</name>
</gene>
<reference evidence="2" key="2">
    <citation type="journal article" date="2021" name="PeerJ">
        <title>Extensive microbial diversity within the chicken gut microbiome revealed by metagenomics and culture.</title>
        <authorList>
            <person name="Gilroy R."/>
            <person name="Ravi A."/>
            <person name="Getino M."/>
            <person name="Pursley I."/>
            <person name="Horton D.L."/>
            <person name="Alikhan N.F."/>
            <person name="Baker D."/>
            <person name="Gharbi K."/>
            <person name="Hall N."/>
            <person name="Watson M."/>
            <person name="Adriaenssens E.M."/>
            <person name="Foster-Nyarko E."/>
            <person name="Jarju S."/>
            <person name="Secka A."/>
            <person name="Antonio M."/>
            <person name="Oren A."/>
            <person name="Chaudhuri R.R."/>
            <person name="La Ragione R."/>
            <person name="Hildebrand F."/>
            <person name="Pallen M.J."/>
        </authorList>
    </citation>
    <scope>NUCLEOTIDE SEQUENCE</scope>
    <source>
        <strain evidence="2">CHK165-10780</strain>
    </source>
</reference>